<evidence type="ECO:0000313" key="2">
    <source>
        <dbReference type="Proteomes" id="UP000054248"/>
    </source>
</evidence>
<dbReference type="AlphaFoldDB" id="A0A0C3QRX8"/>
<accession>A0A0C3QRX8</accession>
<name>A0A0C3QRX8_9AGAM</name>
<protein>
    <submittedName>
        <fullName evidence="1">Uncharacterized protein</fullName>
    </submittedName>
</protein>
<sequence length="343" mass="39621">MEVIVATLKRQTARLRQDPDGWWRLVYTVIMAYLADLEEQWLILCLSKNRCPHCLAGYHDLDQPGKCAARTARSILETIKRVQEALPLGYTAYQFVKAAQKEGLCGVERPFWIDLEKELGVDLCHILCSDLLHGCHKFWNDHIVKWTANVIGKAELDARIRSQPHQSGFRSFPNGISRISQWTCRQTRDLQKTFLPAIIDAPSQTAALSNQMVRANRAALDYIQIAQYPCHTDQTLAELTTSIQNWQSEKWVFVENGGRKGDDSGEVIKHFRIPKNHSPEHFVEHIKARGSLVGQSTEQMERYHPLVSKNGYHLTNHKSHELQLLHWLNRHERIGAFFHYLQW</sequence>
<dbReference type="HOGENOM" id="CLU_006344_12_0_1"/>
<dbReference type="Proteomes" id="UP000054248">
    <property type="component" value="Unassembled WGS sequence"/>
</dbReference>
<proteinExistence type="predicted"/>
<evidence type="ECO:0000313" key="1">
    <source>
        <dbReference type="EMBL" id="KIO30639.1"/>
    </source>
</evidence>
<dbReference type="OrthoDB" id="3232941at2759"/>
<gene>
    <name evidence="1" type="ORF">M407DRAFT_68978</name>
</gene>
<dbReference type="STRING" id="1051891.A0A0C3QRX8"/>
<dbReference type="Pfam" id="PF18759">
    <property type="entry name" value="Plavaka"/>
    <property type="match status" value="1"/>
</dbReference>
<organism evidence="1 2">
    <name type="scientific">Tulasnella calospora MUT 4182</name>
    <dbReference type="NCBI Taxonomy" id="1051891"/>
    <lineage>
        <taxon>Eukaryota</taxon>
        <taxon>Fungi</taxon>
        <taxon>Dikarya</taxon>
        <taxon>Basidiomycota</taxon>
        <taxon>Agaricomycotina</taxon>
        <taxon>Agaricomycetes</taxon>
        <taxon>Cantharellales</taxon>
        <taxon>Tulasnellaceae</taxon>
        <taxon>Tulasnella</taxon>
    </lineage>
</organism>
<reference evidence="2" key="2">
    <citation type="submission" date="2015-01" db="EMBL/GenBank/DDBJ databases">
        <title>Evolutionary Origins and Diversification of the Mycorrhizal Mutualists.</title>
        <authorList>
            <consortium name="DOE Joint Genome Institute"/>
            <consortium name="Mycorrhizal Genomics Consortium"/>
            <person name="Kohler A."/>
            <person name="Kuo A."/>
            <person name="Nagy L.G."/>
            <person name="Floudas D."/>
            <person name="Copeland A."/>
            <person name="Barry K.W."/>
            <person name="Cichocki N."/>
            <person name="Veneault-Fourrey C."/>
            <person name="LaButti K."/>
            <person name="Lindquist E.A."/>
            <person name="Lipzen A."/>
            <person name="Lundell T."/>
            <person name="Morin E."/>
            <person name="Murat C."/>
            <person name="Riley R."/>
            <person name="Ohm R."/>
            <person name="Sun H."/>
            <person name="Tunlid A."/>
            <person name="Henrissat B."/>
            <person name="Grigoriev I.V."/>
            <person name="Hibbett D.S."/>
            <person name="Martin F."/>
        </authorList>
    </citation>
    <scope>NUCLEOTIDE SEQUENCE [LARGE SCALE GENOMIC DNA]</scope>
    <source>
        <strain evidence="2">MUT 4182</strain>
    </source>
</reference>
<dbReference type="InterPro" id="IPR041078">
    <property type="entry name" value="Plavaka"/>
</dbReference>
<keyword evidence="2" id="KW-1185">Reference proteome</keyword>
<reference evidence="1 2" key="1">
    <citation type="submission" date="2014-04" db="EMBL/GenBank/DDBJ databases">
        <authorList>
            <consortium name="DOE Joint Genome Institute"/>
            <person name="Kuo A."/>
            <person name="Girlanda M."/>
            <person name="Perotto S."/>
            <person name="Kohler A."/>
            <person name="Nagy L.G."/>
            <person name="Floudas D."/>
            <person name="Copeland A."/>
            <person name="Barry K.W."/>
            <person name="Cichocki N."/>
            <person name="Veneault-Fourrey C."/>
            <person name="LaButti K."/>
            <person name="Lindquist E.A."/>
            <person name="Lipzen A."/>
            <person name="Lundell T."/>
            <person name="Morin E."/>
            <person name="Murat C."/>
            <person name="Sun H."/>
            <person name="Tunlid A."/>
            <person name="Henrissat B."/>
            <person name="Grigoriev I.V."/>
            <person name="Hibbett D.S."/>
            <person name="Martin F."/>
            <person name="Nordberg H.P."/>
            <person name="Cantor M.N."/>
            <person name="Hua S.X."/>
        </authorList>
    </citation>
    <scope>NUCLEOTIDE SEQUENCE [LARGE SCALE GENOMIC DNA]</scope>
    <source>
        <strain evidence="1 2">MUT 4182</strain>
    </source>
</reference>
<dbReference type="EMBL" id="KN822970">
    <property type="protein sequence ID" value="KIO30639.1"/>
    <property type="molecule type" value="Genomic_DNA"/>
</dbReference>
<feature type="non-terminal residue" evidence="1">
    <location>
        <position position="343"/>
    </location>
</feature>